<dbReference type="Proteomes" id="UP001499884">
    <property type="component" value="Unassembled WGS sequence"/>
</dbReference>
<keyword evidence="3" id="KW-1185">Reference proteome</keyword>
<evidence type="ECO:0000313" key="3">
    <source>
        <dbReference type="Proteomes" id="UP001499884"/>
    </source>
</evidence>
<reference evidence="3" key="1">
    <citation type="journal article" date="2019" name="Int. J. Syst. Evol. Microbiol.">
        <title>The Global Catalogue of Microorganisms (GCM) 10K type strain sequencing project: providing services to taxonomists for standard genome sequencing and annotation.</title>
        <authorList>
            <consortium name="The Broad Institute Genomics Platform"/>
            <consortium name="The Broad Institute Genome Sequencing Center for Infectious Disease"/>
            <person name="Wu L."/>
            <person name="Ma J."/>
        </authorList>
    </citation>
    <scope>NUCLEOTIDE SEQUENCE [LARGE SCALE GENOMIC DNA]</scope>
    <source>
        <strain evidence="3">JCM 30846</strain>
    </source>
</reference>
<organism evidence="2 3">
    <name type="scientific">Streptomyces tremellae</name>
    <dbReference type="NCBI Taxonomy" id="1124239"/>
    <lineage>
        <taxon>Bacteria</taxon>
        <taxon>Bacillati</taxon>
        <taxon>Actinomycetota</taxon>
        <taxon>Actinomycetes</taxon>
        <taxon>Kitasatosporales</taxon>
        <taxon>Streptomycetaceae</taxon>
        <taxon>Streptomyces</taxon>
    </lineage>
</organism>
<name>A0ABP7EX31_9ACTN</name>
<evidence type="ECO:0000256" key="1">
    <source>
        <dbReference type="SAM" id="MobiDB-lite"/>
    </source>
</evidence>
<dbReference type="EMBL" id="BAABEP010000012">
    <property type="protein sequence ID" value="GAA3724844.1"/>
    <property type="molecule type" value="Genomic_DNA"/>
</dbReference>
<evidence type="ECO:0000313" key="2">
    <source>
        <dbReference type="EMBL" id="GAA3724844.1"/>
    </source>
</evidence>
<comment type="caution">
    <text evidence="2">The sequence shown here is derived from an EMBL/GenBank/DDBJ whole genome shotgun (WGS) entry which is preliminary data.</text>
</comment>
<proteinExistence type="predicted"/>
<gene>
    <name evidence="2" type="ORF">GCM10023082_23540</name>
</gene>
<protein>
    <submittedName>
        <fullName evidence="2">Uncharacterized protein</fullName>
    </submittedName>
</protein>
<sequence>MHLHPERAEAVVHQLLPRQVHHRRAEVSVGRAEAVAGEVPGAGAHPGALEPLDPGRRVPCHQRATLAEGADTVRGKRVDRGVDGGRQVPADAGRHQREADLARGLAGALRVVEPAEGVVARHRRTAVVLQAVDVATLLVDGEQHMLAQTVRARRQLAHPGGRHDVPAEQDGAAETFGCRCAARTGFGVQHLQDPALRLPVRERRAAGVVVPPFPLGQRRLDPLPDVVRHDPR</sequence>
<feature type="region of interest" description="Disordered" evidence="1">
    <location>
        <begin position="77"/>
        <end position="97"/>
    </location>
</feature>
<accession>A0ABP7EX31</accession>